<dbReference type="Pfam" id="PF01022">
    <property type="entry name" value="HTH_5"/>
    <property type="match status" value="1"/>
</dbReference>
<dbReference type="EMBL" id="BARW01020921">
    <property type="protein sequence ID" value="GAI97283.1"/>
    <property type="molecule type" value="Genomic_DNA"/>
</dbReference>
<dbReference type="InterPro" id="IPR011991">
    <property type="entry name" value="ArsR-like_HTH"/>
</dbReference>
<dbReference type="InterPro" id="IPR036388">
    <property type="entry name" value="WH-like_DNA-bd_sf"/>
</dbReference>
<comment type="caution">
    <text evidence="2">The sequence shown here is derived from an EMBL/GenBank/DDBJ whole genome shotgun (WGS) entry which is preliminary data.</text>
</comment>
<evidence type="ECO:0000259" key="1">
    <source>
        <dbReference type="Pfam" id="PF01022"/>
    </source>
</evidence>
<dbReference type="SUPFAM" id="SSF46785">
    <property type="entry name" value="Winged helix' DNA-binding domain"/>
    <property type="match status" value="1"/>
</dbReference>
<evidence type="ECO:0000313" key="2">
    <source>
        <dbReference type="EMBL" id="GAI97283.1"/>
    </source>
</evidence>
<gene>
    <name evidence="2" type="ORF">S12H4_35247</name>
</gene>
<dbReference type="Gene3D" id="1.10.10.10">
    <property type="entry name" value="Winged helix-like DNA-binding domain superfamily/Winged helix DNA-binding domain"/>
    <property type="match status" value="1"/>
</dbReference>
<dbReference type="Gene3D" id="3.40.50.11700">
    <property type="match status" value="1"/>
</dbReference>
<sequence>MILSDHMRIQIASFALVPDHIFIAERNFHTEKLVLILSEENKEKQTNTSEEIFSRINEVVGFYEKLNVLVEKVYVNYKNFKETTVKLARFLNRFSSDDQILLNLSGGRRSIPFSLIYAGTFISNFKDINIKCVVIPEDKTYTPFNLLPNYLPDKIDINLMLKLPQNLTLTDLEKFLGIKQPTISMRLKRLKKHGFIIVKGRKRELTDLGRLIVNIKDQRSDPNGD</sequence>
<organism evidence="2">
    <name type="scientific">marine sediment metagenome</name>
    <dbReference type="NCBI Taxonomy" id="412755"/>
    <lineage>
        <taxon>unclassified sequences</taxon>
        <taxon>metagenomes</taxon>
        <taxon>ecological metagenomes</taxon>
    </lineage>
</organism>
<dbReference type="InterPro" id="IPR036390">
    <property type="entry name" value="WH_DNA-bd_sf"/>
</dbReference>
<dbReference type="AlphaFoldDB" id="X1SWE3"/>
<dbReference type="CDD" id="cd00090">
    <property type="entry name" value="HTH_ARSR"/>
    <property type="match status" value="1"/>
</dbReference>
<dbReference type="GO" id="GO:0003700">
    <property type="term" value="F:DNA-binding transcription factor activity"/>
    <property type="evidence" value="ECO:0007669"/>
    <property type="project" value="InterPro"/>
</dbReference>
<reference evidence="2" key="1">
    <citation type="journal article" date="2014" name="Front. Microbiol.">
        <title>High frequency of phylogenetically diverse reductive dehalogenase-homologous genes in deep subseafloor sedimentary metagenomes.</title>
        <authorList>
            <person name="Kawai M."/>
            <person name="Futagami T."/>
            <person name="Toyoda A."/>
            <person name="Takaki Y."/>
            <person name="Nishi S."/>
            <person name="Hori S."/>
            <person name="Arai W."/>
            <person name="Tsubouchi T."/>
            <person name="Morono Y."/>
            <person name="Uchiyama I."/>
            <person name="Ito T."/>
            <person name="Fujiyama A."/>
            <person name="Inagaki F."/>
            <person name="Takami H."/>
        </authorList>
    </citation>
    <scope>NUCLEOTIDE SEQUENCE</scope>
    <source>
        <strain evidence="2">Expedition CK06-06</strain>
    </source>
</reference>
<protein>
    <recommendedName>
        <fullName evidence="1">HTH arsR-type domain-containing protein</fullName>
    </recommendedName>
</protein>
<name>X1SWE3_9ZZZZ</name>
<feature type="domain" description="HTH arsR-type" evidence="1">
    <location>
        <begin position="159"/>
        <end position="196"/>
    </location>
</feature>
<proteinExistence type="predicted"/>
<dbReference type="InterPro" id="IPR001845">
    <property type="entry name" value="HTH_ArsR_DNA-bd_dom"/>
</dbReference>
<accession>X1SWE3</accession>